<protein>
    <recommendedName>
        <fullName evidence="1">F-box domain-containing protein</fullName>
    </recommendedName>
</protein>
<dbReference type="AlphaFoldDB" id="A0A899GA93"/>
<dbReference type="InterPro" id="IPR001810">
    <property type="entry name" value="F-box_dom"/>
</dbReference>
<proteinExistence type="predicted"/>
<evidence type="ECO:0000313" key="3">
    <source>
        <dbReference type="Proteomes" id="UP000663699"/>
    </source>
</evidence>
<evidence type="ECO:0000259" key="1">
    <source>
        <dbReference type="Pfam" id="PF00646"/>
    </source>
</evidence>
<evidence type="ECO:0000313" key="2">
    <source>
        <dbReference type="EMBL" id="QSL65497.1"/>
    </source>
</evidence>
<gene>
    <name evidence="2" type="ORF">MERGE_002810</name>
</gene>
<dbReference type="EMBL" id="CP054537">
    <property type="protein sequence ID" value="QSL65497.1"/>
    <property type="molecule type" value="Genomic_DNA"/>
</dbReference>
<name>A0A899GA93_9ASCO</name>
<dbReference type="OrthoDB" id="5306163at2759"/>
<dbReference type="Proteomes" id="UP000663699">
    <property type="component" value="Chromosome 6"/>
</dbReference>
<dbReference type="Pfam" id="PF00646">
    <property type="entry name" value="F-box"/>
    <property type="match status" value="1"/>
</dbReference>
<dbReference type="SUPFAM" id="SSF81383">
    <property type="entry name" value="F-box domain"/>
    <property type="match status" value="1"/>
</dbReference>
<accession>A0A899GA93</accession>
<organism evidence="2 3">
    <name type="scientific">Pneumocystis wakefieldiae</name>
    <dbReference type="NCBI Taxonomy" id="38082"/>
    <lineage>
        <taxon>Eukaryota</taxon>
        <taxon>Fungi</taxon>
        <taxon>Dikarya</taxon>
        <taxon>Ascomycota</taxon>
        <taxon>Taphrinomycotina</taxon>
        <taxon>Pneumocystomycetes</taxon>
        <taxon>Pneumocystaceae</taxon>
        <taxon>Pneumocystis</taxon>
    </lineage>
</organism>
<sequence>MPHFLNIICHPDLIETIAEYMSFIDLISLSCVCKIARYVIYDNDRCWRMINLSYTKGSILERYQNAKETHLVTFKTIQSLFRRSNIPLKCLTAIILDFSAIQYPAVRFIILQAGLSRLKKISLRHCRFISLKDLNSILMALQRVWLGELSYYKQSSSLAITPYVLKELRVRYMKGLPKYAKDLYYNYSQCNLLHIFREIAKLLRLETDVETCSMNYPNDLLHNREICIDYWNDHERIDHNIYCSSANFFFDLNKAYRKCDIHPEIANYKFCGMCLQSSQCAKCGESVCPLCQGVDQCKLFYLNIQGQDSNKHAPLKVGFCQQCGILCENCRNNDIFNCLICLIPYCTIHMSSRVKYYCEIGGEGVCNKCVFKKPWLGQCFGGCGRIMCKKEVAGKCFKCHENICWQCIKLSMPLKSSFMKTSVTNNFSTFSDLHNISQDNNAIIFRKSILKTICISCKVLVQMKKRKLEFRKFSMIYGLNAKRFTKHMGRRQIALKLYQYSIKQIKFWTKKSLTFHRNNERHLNKIKVSPIGYNMNFTQISTIPSDYLKFTNVIKVAIDEELANGISKKELANLIVTITNNILSS</sequence>
<feature type="domain" description="F-box" evidence="1">
    <location>
        <begin position="11"/>
        <end position="45"/>
    </location>
</feature>
<reference evidence="2" key="1">
    <citation type="submission" date="2020-06" db="EMBL/GenBank/DDBJ databases">
        <title>Genomes of multiple members of Pneumocystis genus reveal paths to human pathogen Pneumocystis jirovecii.</title>
        <authorList>
            <person name="Cisse O.H."/>
            <person name="Ma L."/>
            <person name="Dekker J."/>
            <person name="Khil P."/>
            <person name="Jo J."/>
            <person name="Brenchley J."/>
            <person name="Blair R."/>
            <person name="Pahar B."/>
            <person name="Chabe M."/>
            <person name="Van Rompay K.A."/>
            <person name="Keesler R."/>
            <person name="Sukura A."/>
            <person name="Hirsch V."/>
            <person name="Kutty G."/>
            <person name="Liu Y."/>
            <person name="Peng L."/>
            <person name="Chen J."/>
            <person name="Song J."/>
            <person name="Weissenbacher-Lang C."/>
            <person name="Xu J."/>
            <person name="Upham N.S."/>
            <person name="Stajich J.E."/>
            <person name="Cuomo C.A."/>
            <person name="Cushion M.T."/>
            <person name="Kovacs J.A."/>
        </authorList>
    </citation>
    <scope>NUCLEOTIDE SEQUENCE</scope>
    <source>
        <strain evidence="2">2A</strain>
    </source>
</reference>
<keyword evidence="3" id="KW-1185">Reference proteome</keyword>
<dbReference type="InterPro" id="IPR036047">
    <property type="entry name" value="F-box-like_dom_sf"/>
</dbReference>